<evidence type="ECO:0000259" key="4">
    <source>
        <dbReference type="Pfam" id="PF05181"/>
    </source>
</evidence>
<comment type="subcellular location">
    <subcellularLocation>
        <location evidence="1">Nucleus</location>
    </subcellularLocation>
</comment>
<dbReference type="Pfam" id="PF05181">
    <property type="entry name" value="XPA_C"/>
    <property type="match status" value="1"/>
</dbReference>
<dbReference type="InterPro" id="IPR022656">
    <property type="entry name" value="XPA_C"/>
</dbReference>
<proteinExistence type="predicted"/>
<dbReference type="AlphaFoldDB" id="A0A067SNW8"/>
<dbReference type="InterPro" id="IPR037129">
    <property type="entry name" value="XPA_sf"/>
</dbReference>
<keyword evidence="6" id="KW-1185">Reference proteome</keyword>
<reference evidence="6" key="1">
    <citation type="journal article" date="2014" name="Proc. Natl. Acad. Sci. U.S.A.">
        <title>Extensive sampling of basidiomycete genomes demonstrates inadequacy of the white-rot/brown-rot paradigm for wood decay fungi.</title>
        <authorList>
            <person name="Riley R."/>
            <person name="Salamov A.A."/>
            <person name="Brown D.W."/>
            <person name="Nagy L.G."/>
            <person name="Floudas D."/>
            <person name="Held B.W."/>
            <person name="Levasseur A."/>
            <person name="Lombard V."/>
            <person name="Morin E."/>
            <person name="Otillar R."/>
            <person name="Lindquist E.A."/>
            <person name="Sun H."/>
            <person name="LaButti K.M."/>
            <person name="Schmutz J."/>
            <person name="Jabbour D."/>
            <person name="Luo H."/>
            <person name="Baker S.E."/>
            <person name="Pisabarro A.G."/>
            <person name="Walton J.D."/>
            <person name="Blanchette R.A."/>
            <person name="Henrissat B."/>
            <person name="Martin F."/>
            <person name="Cullen D."/>
            <person name="Hibbett D.S."/>
            <person name="Grigoriev I.V."/>
        </authorList>
    </citation>
    <scope>NUCLEOTIDE SEQUENCE [LARGE SCALE GENOMIC DNA]</scope>
    <source>
        <strain evidence="6">CBS 339.88</strain>
    </source>
</reference>
<dbReference type="Proteomes" id="UP000027222">
    <property type="component" value="Unassembled WGS sequence"/>
</dbReference>
<evidence type="ECO:0000313" key="5">
    <source>
        <dbReference type="EMBL" id="KDR72601.1"/>
    </source>
</evidence>
<protein>
    <recommendedName>
        <fullName evidence="4">XPA C-terminal domain-containing protein</fullName>
    </recommendedName>
</protein>
<sequence>MGETTQAYEEEMMENFMRSMGGSSGKSFTDPIPANYAMKRVERPESKWDEAKWKKSTIRESTLIPKGKAKSQYLLTDKDLLPLSYTKQQNSQGYNCMKMYNKREVERQSWEKYGRPIGADAAFRDHKNGVKLPSPVKPAVKKTKSSISEAKTAAKDVIVGTSDGRVLVKK</sequence>
<dbReference type="HOGENOM" id="CLU_1570765_0_0_1"/>
<dbReference type="SUPFAM" id="SSF46955">
    <property type="entry name" value="Putative DNA-binding domain"/>
    <property type="match status" value="1"/>
</dbReference>
<dbReference type="GO" id="GO:0005634">
    <property type="term" value="C:nucleus"/>
    <property type="evidence" value="ECO:0007669"/>
    <property type="project" value="UniProtKB-SubCell"/>
</dbReference>
<dbReference type="Gene3D" id="3.90.530.10">
    <property type="entry name" value="XPA C-terminal domain"/>
    <property type="match status" value="1"/>
</dbReference>
<evidence type="ECO:0000256" key="3">
    <source>
        <dbReference type="ARBA" id="ARBA00023242"/>
    </source>
</evidence>
<evidence type="ECO:0000256" key="1">
    <source>
        <dbReference type="ARBA" id="ARBA00004123"/>
    </source>
</evidence>
<gene>
    <name evidence="5" type="ORF">GALMADRAFT_228885</name>
</gene>
<dbReference type="CDD" id="cd21075">
    <property type="entry name" value="DBD_XPA-like"/>
    <property type="match status" value="1"/>
</dbReference>
<organism evidence="5 6">
    <name type="scientific">Galerina marginata (strain CBS 339.88)</name>
    <dbReference type="NCBI Taxonomy" id="685588"/>
    <lineage>
        <taxon>Eukaryota</taxon>
        <taxon>Fungi</taxon>
        <taxon>Dikarya</taxon>
        <taxon>Basidiomycota</taxon>
        <taxon>Agaricomycotina</taxon>
        <taxon>Agaricomycetes</taxon>
        <taxon>Agaricomycetidae</taxon>
        <taxon>Agaricales</taxon>
        <taxon>Agaricineae</taxon>
        <taxon>Strophariaceae</taxon>
        <taxon>Galerina</taxon>
    </lineage>
</organism>
<dbReference type="EMBL" id="KL142388">
    <property type="protein sequence ID" value="KDR72601.1"/>
    <property type="molecule type" value="Genomic_DNA"/>
</dbReference>
<dbReference type="OrthoDB" id="3058642at2759"/>
<accession>A0A067SNW8</accession>
<feature type="domain" description="XPA C-terminal" evidence="4">
    <location>
        <begin position="62"/>
        <end position="105"/>
    </location>
</feature>
<keyword evidence="3" id="KW-0539">Nucleus</keyword>
<evidence type="ECO:0000256" key="2">
    <source>
        <dbReference type="ARBA" id="ARBA00022833"/>
    </source>
</evidence>
<name>A0A067SNW8_GALM3</name>
<keyword evidence="2" id="KW-0862">Zinc</keyword>
<evidence type="ECO:0000313" key="6">
    <source>
        <dbReference type="Proteomes" id="UP000027222"/>
    </source>
</evidence>
<dbReference type="InterPro" id="IPR009061">
    <property type="entry name" value="DNA-bd_dom_put_sf"/>
</dbReference>